<reference evidence="2" key="1">
    <citation type="journal article" date="2019" name="Curr. Biol.">
        <title>Genome Sequence of Striga asiatica Provides Insight into the Evolution of Plant Parasitism.</title>
        <authorList>
            <person name="Yoshida S."/>
            <person name="Kim S."/>
            <person name="Wafula E.K."/>
            <person name="Tanskanen J."/>
            <person name="Kim Y.M."/>
            <person name="Honaas L."/>
            <person name="Yang Z."/>
            <person name="Spallek T."/>
            <person name="Conn C.E."/>
            <person name="Ichihashi Y."/>
            <person name="Cheong K."/>
            <person name="Cui S."/>
            <person name="Der J.P."/>
            <person name="Gundlach H."/>
            <person name="Jiao Y."/>
            <person name="Hori C."/>
            <person name="Ishida J.K."/>
            <person name="Kasahara H."/>
            <person name="Kiba T."/>
            <person name="Kim M.S."/>
            <person name="Koo N."/>
            <person name="Laohavisit A."/>
            <person name="Lee Y.H."/>
            <person name="Lumba S."/>
            <person name="McCourt P."/>
            <person name="Mortimer J.C."/>
            <person name="Mutuku J.M."/>
            <person name="Nomura T."/>
            <person name="Sasaki-Sekimoto Y."/>
            <person name="Seto Y."/>
            <person name="Wang Y."/>
            <person name="Wakatake T."/>
            <person name="Sakakibara H."/>
            <person name="Demura T."/>
            <person name="Yamaguchi S."/>
            <person name="Yoneyama K."/>
            <person name="Manabe R.I."/>
            <person name="Nelson D.C."/>
            <person name="Schulman A.H."/>
            <person name="Timko M.P."/>
            <person name="dePamphilis C.W."/>
            <person name="Choi D."/>
            <person name="Shirasu K."/>
        </authorList>
    </citation>
    <scope>NUCLEOTIDE SEQUENCE [LARGE SCALE GENOMIC DNA]</scope>
    <source>
        <strain evidence="2">cv. UVA1</strain>
    </source>
</reference>
<evidence type="ECO:0000313" key="1">
    <source>
        <dbReference type="EMBL" id="GER36422.1"/>
    </source>
</evidence>
<protein>
    <submittedName>
        <fullName evidence="1">Nuclear RNA export factor 1</fullName>
    </submittedName>
</protein>
<dbReference type="EMBL" id="BKCP01005183">
    <property type="protein sequence ID" value="GER36422.1"/>
    <property type="molecule type" value="Genomic_DNA"/>
</dbReference>
<accession>A0A5A7PV39</accession>
<gene>
    <name evidence="1" type="ORF">STAS_12765</name>
</gene>
<sequence length="127" mass="14312">MKPKIQGHCLRISLMVNESAPEVTMKHETKPEGTAKMVLLVEENFEDGSVKRARASTTATFHLLAKQNCCLVQQMIRILQTWTWRIGHDSTGILDLSFDEDKITVAPHTAMCTPILLLCYAHPIHTK</sequence>
<evidence type="ECO:0000313" key="2">
    <source>
        <dbReference type="Proteomes" id="UP000325081"/>
    </source>
</evidence>
<dbReference type="Proteomes" id="UP000325081">
    <property type="component" value="Unassembled WGS sequence"/>
</dbReference>
<organism evidence="1 2">
    <name type="scientific">Striga asiatica</name>
    <name type="common">Asiatic witchweed</name>
    <name type="synonym">Buchnera asiatica</name>
    <dbReference type="NCBI Taxonomy" id="4170"/>
    <lineage>
        <taxon>Eukaryota</taxon>
        <taxon>Viridiplantae</taxon>
        <taxon>Streptophyta</taxon>
        <taxon>Embryophyta</taxon>
        <taxon>Tracheophyta</taxon>
        <taxon>Spermatophyta</taxon>
        <taxon>Magnoliopsida</taxon>
        <taxon>eudicotyledons</taxon>
        <taxon>Gunneridae</taxon>
        <taxon>Pentapetalae</taxon>
        <taxon>asterids</taxon>
        <taxon>lamiids</taxon>
        <taxon>Lamiales</taxon>
        <taxon>Orobanchaceae</taxon>
        <taxon>Buchnereae</taxon>
        <taxon>Striga</taxon>
    </lineage>
</organism>
<dbReference type="AlphaFoldDB" id="A0A5A7PV39"/>
<proteinExistence type="predicted"/>
<comment type="caution">
    <text evidence="1">The sequence shown here is derived from an EMBL/GenBank/DDBJ whole genome shotgun (WGS) entry which is preliminary data.</text>
</comment>
<keyword evidence="2" id="KW-1185">Reference proteome</keyword>
<name>A0A5A7PV39_STRAF</name>